<accession>A0AAW6RJK8</accession>
<protein>
    <submittedName>
        <fullName evidence="3">Uncharacterized protein</fullName>
    </submittedName>
</protein>
<proteinExistence type="predicted"/>
<dbReference type="RefSeq" id="WP_279523919.1">
    <property type="nucleotide sequence ID" value="NZ_JARVII010000005.1"/>
</dbReference>
<dbReference type="EMBL" id="JARVII010000005">
    <property type="protein sequence ID" value="MDG9698927.1"/>
    <property type="molecule type" value="Genomic_DNA"/>
</dbReference>
<feature type="signal peptide" evidence="2">
    <location>
        <begin position="1"/>
        <end position="26"/>
    </location>
</feature>
<reference evidence="3 4" key="1">
    <citation type="submission" date="2023-04" db="EMBL/GenBank/DDBJ databases">
        <title>Ottowia paracancer sp. nov., isolated from human stomach.</title>
        <authorList>
            <person name="Song Y."/>
        </authorList>
    </citation>
    <scope>NUCLEOTIDE SEQUENCE [LARGE SCALE GENOMIC DNA]</scope>
    <source>
        <strain evidence="3 4">10c7w1</strain>
    </source>
</reference>
<dbReference type="AlphaFoldDB" id="A0AAW6RJK8"/>
<organism evidence="3 4">
    <name type="scientific">Ottowia cancrivicina</name>
    <dbReference type="NCBI Taxonomy" id="3040346"/>
    <lineage>
        <taxon>Bacteria</taxon>
        <taxon>Pseudomonadati</taxon>
        <taxon>Pseudomonadota</taxon>
        <taxon>Betaproteobacteria</taxon>
        <taxon>Burkholderiales</taxon>
        <taxon>Comamonadaceae</taxon>
        <taxon>Ottowia</taxon>
    </lineage>
</organism>
<gene>
    <name evidence="3" type="ORF">QB898_04190</name>
</gene>
<evidence type="ECO:0000313" key="3">
    <source>
        <dbReference type="EMBL" id="MDG9698927.1"/>
    </source>
</evidence>
<keyword evidence="4" id="KW-1185">Reference proteome</keyword>
<comment type="caution">
    <text evidence="3">The sequence shown here is derived from an EMBL/GenBank/DDBJ whole genome shotgun (WGS) entry which is preliminary data.</text>
</comment>
<name>A0AAW6RJK8_9BURK</name>
<evidence type="ECO:0000256" key="1">
    <source>
        <dbReference type="SAM" id="MobiDB-lite"/>
    </source>
</evidence>
<dbReference type="Proteomes" id="UP001237156">
    <property type="component" value="Unassembled WGS sequence"/>
</dbReference>
<keyword evidence="2" id="KW-0732">Signal</keyword>
<feature type="compositionally biased region" description="Low complexity" evidence="1">
    <location>
        <begin position="217"/>
        <end position="229"/>
    </location>
</feature>
<evidence type="ECO:0000256" key="2">
    <source>
        <dbReference type="SAM" id="SignalP"/>
    </source>
</evidence>
<evidence type="ECO:0000313" key="4">
    <source>
        <dbReference type="Proteomes" id="UP001237156"/>
    </source>
</evidence>
<feature type="chain" id="PRO_5043442795" evidence="2">
    <location>
        <begin position="27"/>
        <end position="229"/>
    </location>
</feature>
<sequence>MMRWKHPASWALALASALIMAAPAQCEEFSPPPLAGNYVLVQSIPEVNMEAKEFAKDLFFPNQKIHLGYHGVMEEEGYDVFQGQEEFTLTFYPPFPIAMCRQERWGARCQNNNTYIPFEPIKQEMGAEAEALFDDEMNLLAPLLKSMGIKAQKKDISRYVMTFFDKSGSYLMFAIDKDTLVNQTFQYDPNVPDDADASERMITTLQIFKRIPDDPKPSQSKSPVPSKDE</sequence>
<feature type="region of interest" description="Disordered" evidence="1">
    <location>
        <begin position="210"/>
        <end position="229"/>
    </location>
</feature>